<keyword evidence="3" id="KW-1185">Reference proteome</keyword>
<sequence length="104" mass="10621">MVDSVRPAGDDRLGGQGPHPLRAVGVREALPQVDRTVAARQPGHGLKDRGRVAGCDGSSCGYAGDGTSAVRLSCGGHGLHSMFGACVEPSAPDPLTPCTTATWR</sequence>
<accession>A0ABV5FT90</accession>
<protein>
    <recommendedName>
        <fullName evidence="4">SRCR domain-containing protein</fullName>
    </recommendedName>
</protein>
<dbReference type="Proteomes" id="UP001589575">
    <property type="component" value="Unassembled WGS sequence"/>
</dbReference>
<evidence type="ECO:0000313" key="3">
    <source>
        <dbReference type="Proteomes" id="UP001589575"/>
    </source>
</evidence>
<dbReference type="EMBL" id="JBHMFI010000001">
    <property type="protein sequence ID" value="MFB9069907.1"/>
    <property type="molecule type" value="Genomic_DNA"/>
</dbReference>
<evidence type="ECO:0000256" key="1">
    <source>
        <dbReference type="SAM" id="MobiDB-lite"/>
    </source>
</evidence>
<evidence type="ECO:0000313" key="2">
    <source>
        <dbReference type="EMBL" id="MFB9069907.1"/>
    </source>
</evidence>
<name>A0ABV5FT90_9MICC</name>
<comment type="caution">
    <text evidence="2">The sequence shown here is derived from an EMBL/GenBank/DDBJ whole genome shotgun (WGS) entry which is preliminary data.</text>
</comment>
<evidence type="ECO:0008006" key="4">
    <source>
        <dbReference type="Google" id="ProtNLM"/>
    </source>
</evidence>
<gene>
    <name evidence="2" type="ORF">ACFFX0_01335</name>
</gene>
<reference evidence="2 3" key="1">
    <citation type="submission" date="2024-09" db="EMBL/GenBank/DDBJ databases">
        <authorList>
            <person name="Sun Q."/>
            <person name="Mori K."/>
        </authorList>
    </citation>
    <scope>NUCLEOTIDE SEQUENCE [LARGE SCALE GENOMIC DNA]</scope>
    <source>
        <strain evidence="2 3">CCM 7609</strain>
    </source>
</reference>
<feature type="region of interest" description="Disordered" evidence="1">
    <location>
        <begin position="1"/>
        <end position="28"/>
    </location>
</feature>
<proteinExistence type="predicted"/>
<organism evidence="2 3">
    <name type="scientific">Citricoccus parietis</name>
    <dbReference type="NCBI Taxonomy" id="592307"/>
    <lineage>
        <taxon>Bacteria</taxon>
        <taxon>Bacillati</taxon>
        <taxon>Actinomycetota</taxon>
        <taxon>Actinomycetes</taxon>
        <taxon>Micrococcales</taxon>
        <taxon>Micrococcaceae</taxon>
        <taxon>Citricoccus</taxon>
    </lineage>
</organism>